<dbReference type="GO" id="GO:0008652">
    <property type="term" value="P:amino acid biosynthetic process"/>
    <property type="evidence" value="ECO:0007669"/>
    <property type="project" value="UniProtKB-KW"/>
</dbReference>
<comment type="function">
    <text evidence="9">Endonuclease that specifically degrades the RNA of RNA-DNA hybrids.</text>
</comment>
<keyword evidence="6 11" id="KW-0808">Transferase</keyword>
<comment type="subunit">
    <text evidence="4 9">Monomer.</text>
</comment>
<evidence type="ECO:0000256" key="1">
    <source>
        <dbReference type="ARBA" id="ARBA00003726"/>
    </source>
</evidence>
<dbReference type="InterPro" id="IPR006218">
    <property type="entry name" value="DAHP1/KDSA"/>
</dbReference>
<evidence type="ECO:0000256" key="6">
    <source>
        <dbReference type="ARBA" id="ARBA00022679"/>
    </source>
</evidence>
<dbReference type="InterPro" id="IPR013785">
    <property type="entry name" value="Aldolase_TIM"/>
</dbReference>
<dbReference type="GO" id="GO:0003849">
    <property type="term" value="F:3-deoxy-7-phosphoheptulonate synthase activity"/>
    <property type="evidence" value="ECO:0007669"/>
    <property type="project" value="UniProtKB-EC"/>
</dbReference>
<evidence type="ECO:0000259" key="10">
    <source>
        <dbReference type="PROSITE" id="PS50879"/>
    </source>
</evidence>
<dbReference type="InterPro" id="IPR012337">
    <property type="entry name" value="RNaseH-like_sf"/>
</dbReference>
<evidence type="ECO:0000256" key="5">
    <source>
        <dbReference type="ARBA" id="ARBA00022605"/>
    </source>
</evidence>
<dbReference type="GO" id="GO:0006401">
    <property type="term" value="P:RNA catabolic process"/>
    <property type="evidence" value="ECO:0007669"/>
    <property type="project" value="UniProtKB-UniRule"/>
</dbReference>
<comment type="function">
    <text evidence="1">Stereospecific condensation of phosphoenolpyruvate (PEP) and D-erythrose-4-phosphate (E4P) giving rise to 3-deoxy-D-arabino-heptulosonate-7-phosphate (DAHP).</text>
</comment>
<comment type="catalytic activity">
    <reaction evidence="8">
        <text>D-erythrose 4-phosphate + phosphoenolpyruvate + H2O = 7-phospho-2-dehydro-3-deoxy-D-arabino-heptonate + phosphate</text>
        <dbReference type="Rhea" id="RHEA:14717"/>
        <dbReference type="ChEBI" id="CHEBI:15377"/>
        <dbReference type="ChEBI" id="CHEBI:16897"/>
        <dbReference type="ChEBI" id="CHEBI:43474"/>
        <dbReference type="ChEBI" id="CHEBI:58394"/>
        <dbReference type="ChEBI" id="CHEBI:58702"/>
        <dbReference type="EC" id="2.5.1.54"/>
    </reaction>
</comment>
<evidence type="ECO:0000256" key="9">
    <source>
        <dbReference type="HAMAP-Rule" id="MF_00042"/>
    </source>
</evidence>
<evidence type="ECO:0000313" key="12">
    <source>
        <dbReference type="Proteomes" id="UP001058682"/>
    </source>
</evidence>
<dbReference type="GO" id="GO:0003676">
    <property type="term" value="F:nucleic acid binding"/>
    <property type="evidence" value="ECO:0007669"/>
    <property type="project" value="InterPro"/>
</dbReference>
<reference evidence="11" key="1">
    <citation type="submission" date="2019-04" db="EMBL/GenBank/DDBJ databases">
        <title>Whole genome sequencing of oral phylogroup 2 treponemes.</title>
        <authorList>
            <person name="Chan Y."/>
            <person name="Zeng H.H."/>
            <person name="Yu X.L."/>
            <person name="Leung W.K."/>
            <person name="Watt R.M."/>
        </authorList>
    </citation>
    <scope>NUCLEOTIDE SEQUENCE</scope>
    <source>
        <strain evidence="11">OMZ 835</strain>
    </source>
</reference>
<sequence>MISNLVDLRIERIHCISSPAEMLKKIPASDYLYSFIAEARKTISDIINGRDKRFLLIAGPCSIHDTEAAEDYAMRLLELKKKCSDSFYIIMRTYFEKPRTVLGWRGLIVEPELDGFINIEGGIQKARKFLIKLAEMGIPAASETVDPMIPQYIADLVSWASIGARSAESQIHREIASGLSMPVGFKNTTYGDITAAVNGVIVSRLPHAFVGIARNGLSAIIHTTGNPDTHLVLRGGISKPNYNREEVVKAASLMKEKMLEPSIIIDCSHGNSGKDPKKQIGIFEESLKLRFDKNEPLDYIRGCMIESFIQEGKTSIEKARESTEYGKSITDPCLGWEETKTEILRIYQEYRNCFTDTNIFTSNKDKMNIEIYTDGACSNNPGPGGWAYIIVNKDSKEEICRENGGESSTTNNRMELMAVIRALKKIKEKAFLAGKSCETLNYESISVHTDSQYVQQGISSWIFNWKKNNWKTASKQPVKNQDLWQELDALSSLIKPSWIWVRGHAGNPLNEACDRLAVEACQKVK</sequence>
<dbReference type="InterPro" id="IPR022892">
    <property type="entry name" value="RNaseHI"/>
</dbReference>
<keyword evidence="9" id="KW-0963">Cytoplasm</keyword>
<dbReference type="EC" id="3.1.26.4" evidence="9"/>
<dbReference type="HAMAP" id="MF_00042">
    <property type="entry name" value="RNase_H"/>
    <property type="match status" value="1"/>
</dbReference>
<dbReference type="Proteomes" id="UP001058682">
    <property type="component" value="Chromosome"/>
</dbReference>
<feature type="binding site" evidence="9">
    <location>
        <position position="415"/>
    </location>
    <ligand>
        <name>Mg(2+)</name>
        <dbReference type="ChEBI" id="CHEBI:18420"/>
        <label>1</label>
    </ligand>
</feature>
<comment type="catalytic activity">
    <reaction evidence="9">
        <text>Endonucleolytic cleavage to 5'-phosphomonoester.</text>
        <dbReference type="EC" id="3.1.26.4"/>
    </reaction>
</comment>
<organism evidence="11 12">
    <name type="scientific">Treponema putidum</name>
    <dbReference type="NCBI Taxonomy" id="221027"/>
    <lineage>
        <taxon>Bacteria</taxon>
        <taxon>Pseudomonadati</taxon>
        <taxon>Spirochaetota</taxon>
        <taxon>Spirochaetia</taxon>
        <taxon>Spirochaetales</taxon>
        <taxon>Treponemataceae</taxon>
        <taxon>Treponema</taxon>
    </lineage>
</organism>
<accession>A0AAE9MS66</accession>
<dbReference type="GO" id="GO:0009073">
    <property type="term" value="P:aromatic amino acid family biosynthetic process"/>
    <property type="evidence" value="ECO:0007669"/>
    <property type="project" value="UniProtKB-KW"/>
</dbReference>
<feature type="binding site" evidence="9">
    <location>
        <position position="450"/>
    </location>
    <ligand>
        <name>Mg(2+)</name>
        <dbReference type="ChEBI" id="CHEBI:18420"/>
        <label>1</label>
    </ligand>
</feature>
<evidence type="ECO:0000256" key="7">
    <source>
        <dbReference type="ARBA" id="ARBA00023141"/>
    </source>
</evidence>
<evidence type="ECO:0000256" key="3">
    <source>
        <dbReference type="ARBA" id="ARBA00007985"/>
    </source>
</evidence>
<keyword evidence="9" id="KW-0460">Magnesium</keyword>
<dbReference type="GO" id="GO:0005737">
    <property type="term" value="C:cytoplasm"/>
    <property type="evidence" value="ECO:0007669"/>
    <property type="project" value="UniProtKB-SubCell"/>
</dbReference>
<dbReference type="NCBIfam" id="TIGR00034">
    <property type="entry name" value="aroFGH"/>
    <property type="match status" value="1"/>
</dbReference>
<keyword evidence="9" id="KW-0540">Nuclease</keyword>
<dbReference type="PANTHER" id="PTHR21225">
    <property type="entry name" value="PHOSPHO-2-DEHYDRO-3-DEOXYHEPTONATE ALDOLASE DAHP SYNTHETASE"/>
    <property type="match status" value="1"/>
</dbReference>
<evidence type="ECO:0000256" key="8">
    <source>
        <dbReference type="ARBA" id="ARBA00047508"/>
    </source>
</evidence>
<dbReference type="CDD" id="cd09278">
    <property type="entry name" value="RNase_HI_prokaryote_like"/>
    <property type="match status" value="1"/>
</dbReference>
<dbReference type="SUPFAM" id="SSF53098">
    <property type="entry name" value="Ribonuclease H-like"/>
    <property type="match status" value="1"/>
</dbReference>
<comment type="subcellular location">
    <subcellularLocation>
        <location evidence="9">Cytoplasm</location>
    </subcellularLocation>
</comment>
<comment type="similarity">
    <text evidence="3">Belongs to the class-I DAHP synthase family.</text>
</comment>
<comment type="similarity">
    <text evidence="9">Belongs to the RNase H family.</text>
</comment>
<dbReference type="PANTHER" id="PTHR21225:SF12">
    <property type="entry name" value="PHOSPHO-2-DEHYDRO-3-DEOXYHEPTONATE ALDOLASE, TYROSINE-INHIBITED"/>
    <property type="match status" value="1"/>
</dbReference>
<dbReference type="InterPro" id="IPR006219">
    <property type="entry name" value="DAHP_synth_1"/>
</dbReference>
<gene>
    <name evidence="9" type="primary">rnhA</name>
    <name evidence="11" type="ORF">E4N74_00685</name>
</gene>
<dbReference type="GO" id="GO:0000287">
    <property type="term" value="F:magnesium ion binding"/>
    <property type="evidence" value="ECO:0007669"/>
    <property type="project" value="UniProtKB-UniRule"/>
</dbReference>
<dbReference type="SUPFAM" id="SSF51569">
    <property type="entry name" value="Aldolase"/>
    <property type="match status" value="1"/>
</dbReference>
<dbReference type="NCBIfam" id="NF009395">
    <property type="entry name" value="PRK12755.1"/>
    <property type="match status" value="1"/>
</dbReference>
<comment type="cofactor">
    <cofactor evidence="9">
        <name>Mg(2+)</name>
        <dbReference type="ChEBI" id="CHEBI:18420"/>
    </cofactor>
    <text evidence="9">Binds 1 Mg(2+) ion per subunit. May bind a second metal ion at a regulatory site, or after substrate binding.</text>
</comment>
<dbReference type="Gene3D" id="3.20.20.70">
    <property type="entry name" value="Aldolase class I"/>
    <property type="match status" value="1"/>
</dbReference>
<evidence type="ECO:0000313" key="11">
    <source>
        <dbReference type="EMBL" id="UTY32691.1"/>
    </source>
</evidence>
<feature type="binding site" evidence="9">
    <location>
        <position position="514"/>
    </location>
    <ligand>
        <name>Mg(2+)</name>
        <dbReference type="ChEBI" id="CHEBI:18420"/>
        <label>2</label>
    </ligand>
</feature>
<feature type="binding site" evidence="9">
    <location>
        <position position="374"/>
    </location>
    <ligand>
        <name>Mg(2+)</name>
        <dbReference type="ChEBI" id="CHEBI:18420"/>
        <label>2</label>
    </ligand>
</feature>
<dbReference type="GO" id="GO:0004523">
    <property type="term" value="F:RNA-DNA hybrid ribonuclease activity"/>
    <property type="evidence" value="ECO:0007669"/>
    <property type="project" value="UniProtKB-UniRule"/>
</dbReference>
<dbReference type="Gene3D" id="3.30.420.10">
    <property type="entry name" value="Ribonuclease H-like superfamily/Ribonuclease H"/>
    <property type="match status" value="1"/>
</dbReference>
<feature type="binding site" evidence="9">
    <location>
        <position position="374"/>
    </location>
    <ligand>
        <name>Mg(2+)</name>
        <dbReference type="ChEBI" id="CHEBI:18420"/>
        <label>1</label>
    </ligand>
</feature>
<dbReference type="PROSITE" id="PS50879">
    <property type="entry name" value="RNASE_H_1"/>
    <property type="match status" value="1"/>
</dbReference>
<dbReference type="InterPro" id="IPR036397">
    <property type="entry name" value="RNaseH_sf"/>
</dbReference>
<evidence type="ECO:0000256" key="4">
    <source>
        <dbReference type="ARBA" id="ARBA00011245"/>
    </source>
</evidence>
<dbReference type="NCBIfam" id="NF001236">
    <property type="entry name" value="PRK00203.1"/>
    <property type="match status" value="1"/>
</dbReference>
<dbReference type="Pfam" id="PF00075">
    <property type="entry name" value="RNase_H"/>
    <property type="match status" value="1"/>
</dbReference>
<dbReference type="EMBL" id="CP038804">
    <property type="protein sequence ID" value="UTY32691.1"/>
    <property type="molecule type" value="Genomic_DNA"/>
</dbReference>
<keyword evidence="9" id="KW-0255">Endonuclease</keyword>
<dbReference type="InterPro" id="IPR002156">
    <property type="entry name" value="RNaseH_domain"/>
</dbReference>
<evidence type="ECO:0000256" key="2">
    <source>
        <dbReference type="ARBA" id="ARBA00004688"/>
    </source>
</evidence>
<name>A0AAE9MS66_9SPIR</name>
<keyword evidence="9" id="KW-0378">Hydrolase</keyword>
<comment type="pathway">
    <text evidence="2">Metabolic intermediate biosynthesis; chorismate biosynthesis; chorismate from D-erythrose 4-phosphate and phosphoenolpyruvate: step 1/7.</text>
</comment>
<dbReference type="AlphaFoldDB" id="A0AAE9MS66"/>
<protein>
    <recommendedName>
        <fullName evidence="9">Ribonuclease H</fullName>
        <shortName evidence="9">RNase H</shortName>
        <ecNumber evidence="9">3.1.26.4</ecNumber>
    </recommendedName>
</protein>
<keyword evidence="9" id="KW-0479">Metal-binding</keyword>
<keyword evidence="7" id="KW-0057">Aromatic amino acid biosynthesis</keyword>
<feature type="domain" description="RNase H type-1" evidence="10">
    <location>
        <begin position="365"/>
        <end position="522"/>
    </location>
</feature>
<dbReference type="Pfam" id="PF00793">
    <property type="entry name" value="DAHP_synth_1"/>
    <property type="match status" value="1"/>
</dbReference>
<keyword evidence="5" id="KW-0028">Amino-acid biosynthesis</keyword>
<proteinExistence type="inferred from homology"/>